<comment type="subunit">
    <text evidence="2">Homodimer.</text>
</comment>
<keyword evidence="2" id="KW-0963">Cytoplasm</keyword>
<comment type="function">
    <text evidence="2">An aminoacyl-tRNA editing enzyme that deacylates mischarged D-aminoacyl-tRNAs. Also deacylates mischarged glycyl-tRNA(Ala), protecting cells against glycine mischarging by AlaRS. Acts via tRNA-based rather than protein-based catalysis; rejects L-amino acids rather than detecting D-amino acids in the active site. By recycling D-aminoacyl-tRNA to D-amino acids and free tRNA molecules, this enzyme counteracts the toxicity associated with the formation of D-aminoacyl-tRNA entities in vivo and helps enforce protein L-homochirality.</text>
</comment>
<keyword evidence="2" id="KW-0820">tRNA-binding</keyword>
<feature type="short sequence motif" description="Gly-cisPro motif, important for rejection of L-amino acids" evidence="2">
    <location>
        <begin position="142"/>
        <end position="143"/>
    </location>
</feature>
<keyword evidence="2" id="KW-0694">RNA-binding</keyword>
<dbReference type="Gene3D" id="3.50.80.10">
    <property type="entry name" value="D-tyrosyl-tRNA(Tyr) deacylase"/>
    <property type="match status" value="1"/>
</dbReference>
<dbReference type="PANTHER" id="PTHR10472:SF5">
    <property type="entry name" value="D-AMINOACYL-TRNA DEACYLASE 1"/>
    <property type="match status" value="1"/>
</dbReference>
<gene>
    <name evidence="2" type="primary">dtd</name>
    <name evidence="3" type="ORF">Y5W_02190</name>
</gene>
<comment type="catalytic activity">
    <reaction evidence="2">
        <text>glycyl-tRNA(Ala) + H2O = tRNA(Ala) + glycine + H(+)</text>
        <dbReference type="Rhea" id="RHEA:53744"/>
        <dbReference type="Rhea" id="RHEA-COMP:9657"/>
        <dbReference type="Rhea" id="RHEA-COMP:13640"/>
        <dbReference type="ChEBI" id="CHEBI:15377"/>
        <dbReference type="ChEBI" id="CHEBI:15378"/>
        <dbReference type="ChEBI" id="CHEBI:57305"/>
        <dbReference type="ChEBI" id="CHEBI:78442"/>
        <dbReference type="ChEBI" id="CHEBI:78522"/>
    </reaction>
</comment>
<protein>
    <recommendedName>
        <fullName evidence="2">D-aminoacyl-tRNA deacylase</fullName>
        <shortName evidence="2">DTD</shortName>
        <ecNumber evidence="2">3.1.1.96</ecNumber>
    </recommendedName>
    <alternativeName>
        <fullName evidence="2">Gly-tRNA(Ala) deacylase</fullName>
        <ecNumber evidence="2">3.1.1.-</ecNumber>
    </alternativeName>
</protein>
<evidence type="ECO:0000313" key="4">
    <source>
        <dbReference type="Proteomes" id="UP000662703"/>
    </source>
</evidence>
<proteinExistence type="inferred from homology"/>
<evidence type="ECO:0000256" key="2">
    <source>
        <dbReference type="HAMAP-Rule" id="MF_00518"/>
    </source>
</evidence>
<comment type="caution">
    <text evidence="3">The sequence shown here is derived from an EMBL/GenBank/DDBJ whole genome shotgun (WGS) entry which is preliminary data.</text>
</comment>
<dbReference type="EC" id="3.1.1.96" evidence="2"/>
<dbReference type="EC" id="3.1.1.-" evidence="2"/>
<comment type="catalytic activity">
    <reaction evidence="2">
        <text>a D-aminoacyl-tRNA + H2O = a tRNA + a D-alpha-amino acid + H(+)</text>
        <dbReference type="Rhea" id="RHEA:13953"/>
        <dbReference type="Rhea" id="RHEA-COMP:10123"/>
        <dbReference type="Rhea" id="RHEA-COMP:10124"/>
        <dbReference type="ChEBI" id="CHEBI:15377"/>
        <dbReference type="ChEBI" id="CHEBI:15378"/>
        <dbReference type="ChEBI" id="CHEBI:59871"/>
        <dbReference type="ChEBI" id="CHEBI:78442"/>
        <dbReference type="ChEBI" id="CHEBI:79333"/>
        <dbReference type="EC" id="3.1.1.96"/>
    </reaction>
</comment>
<comment type="domain">
    <text evidence="2">A Gly-cisPro motif from one monomer fits into the active site of the other monomer to allow specific chiral rejection of L-amino acids.</text>
</comment>
<dbReference type="InterPro" id="IPR003732">
    <property type="entry name" value="Daa-tRNA_deacyls_DTD"/>
</dbReference>
<organism evidence="3 4">
    <name type="scientific">Alloalcanivorax profundimaris</name>
    <dbReference type="NCBI Taxonomy" id="2735259"/>
    <lineage>
        <taxon>Bacteria</taxon>
        <taxon>Pseudomonadati</taxon>
        <taxon>Pseudomonadota</taxon>
        <taxon>Gammaproteobacteria</taxon>
        <taxon>Oceanospirillales</taxon>
        <taxon>Alcanivoracaceae</taxon>
        <taxon>Alloalcanivorax</taxon>
    </lineage>
</organism>
<keyword evidence="2" id="KW-0378">Hydrolase</keyword>
<keyword evidence="4" id="KW-1185">Reference proteome</keyword>
<dbReference type="Pfam" id="PF02580">
    <property type="entry name" value="Tyr_Deacylase"/>
    <property type="match status" value="1"/>
</dbReference>
<reference evidence="3 4" key="1">
    <citation type="submission" date="2012-09" db="EMBL/GenBank/DDBJ databases">
        <title>Genome Sequence of alkane-degrading Bacterium Alcanivorax sp. 521-1.</title>
        <authorList>
            <person name="Lai Q."/>
            <person name="Shao Z."/>
        </authorList>
    </citation>
    <scope>NUCLEOTIDE SEQUENCE [LARGE SCALE GENOMIC DNA]</scope>
    <source>
        <strain evidence="3 4">521-1</strain>
    </source>
</reference>
<dbReference type="EMBL" id="ARXX01000031">
    <property type="protein sequence ID" value="MBF5056896.1"/>
    <property type="molecule type" value="Genomic_DNA"/>
</dbReference>
<dbReference type="PANTHER" id="PTHR10472">
    <property type="entry name" value="D-TYROSYL-TRNA TYR DEACYLASE"/>
    <property type="match status" value="1"/>
</dbReference>
<accession>A0ABS0ARX4</accession>
<dbReference type="SUPFAM" id="SSF69500">
    <property type="entry name" value="DTD-like"/>
    <property type="match status" value="1"/>
</dbReference>
<dbReference type="HAMAP" id="MF_00518">
    <property type="entry name" value="Deacylase_Dtd"/>
    <property type="match status" value="1"/>
</dbReference>
<dbReference type="Proteomes" id="UP000662703">
    <property type="component" value="Unassembled WGS sequence"/>
</dbReference>
<comment type="subcellular location">
    <subcellularLocation>
        <location evidence="2">Cytoplasm</location>
    </subcellularLocation>
</comment>
<evidence type="ECO:0000313" key="3">
    <source>
        <dbReference type="EMBL" id="MBF5056896.1"/>
    </source>
</evidence>
<comment type="similarity">
    <text evidence="1 2">Belongs to the DTD family.</text>
</comment>
<evidence type="ECO:0000256" key="1">
    <source>
        <dbReference type="ARBA" id="ARBA00009673"/>
    </source>
</evidence>
<dbReference type="InterPro" id="IPR023509">
    <property type="entry name" value="DTD-like_sf"/>
</dbReference>
<sequence length="150" mass="16058">MIGSTMKVLLQRVTTARVEVAGETVGAIDAGLLALVGVERHDDDAMVARMAERVAGYRMFSDDRGRMNRDVREHGGAVLLVSQFTLAADTRKGRRPSFSGAAAPADGERLYRALAEALRGTGLTVATGRFGADMQVTLTNDGPVTFMLEM</sequence>
<dbReference type="NCBIfam" id="TIGR00256">
    <property type="entry name" value="D-aminoacyl-tRNA deacylase"/>
    <property type="match status" value="1"/>
</dbReference>
<name>A0ABS0ARX4_9GAMM</name>